<dbReference type="Proteomes" id="UP001274896">
    <property type="component" value="Unassembled WGS sequence"/>
</dbReference>
<evidence type="ECO:0000256" key="3">
    <source>
        <dbReference type="ARBA" id="ARBA00006730"/>
    </source>
</evidence>
<dbReference type="PROSITE" id="PS00677">
    <property type="entry name" value="DAO"/>
    <property type="match status" value="1"/>
</dbReference>
<protein>
    <recommendedName>
        <fullName evidence="9">D-aspartate oxidase</fullName>
        <ecNumber evidence="8">1.4.3.1</ecNumber>
    </recommendedName>
</protein>
<dbReference type="GO" id="GO:0008445">
    <property type="term" value="F:D-aspartate oxidase activity"/>
    <property type="evidence" value="ECO:0007669"/>
    <property type="project" value="UniProtKB-EC"/>
</dbReference>
<dbReference type="AlphaFoldDB" id="A0AAE0QZR9"/>
<name>A0AAE0QZR9_9TELE</name>
<evidence type="ECO:0000256" key="10">
    <source>
        <dbReference type="ARBA" id="ARBA00046214"/>
    </source>
</evidence>
<dbReference type="GO" id="GO:0071949">
    <property type="term" value="F:FAD binding"/>
    <property type="evidence" value="ECO:0007669"/>
    <property type="project" value="InterPro"/>
</dbReference>
<evidence type="ECO:0000256" key="5">
    <source>
        <dbReference type="ARBA" id="ARBA00022827"/>
    </source>
</evidence>
<dbReference type="Gene3D" id="3.40.50.720">
    <property type="entry name" value="NAD(P)-binding Rossmann-like Domain"/>
    <property type="match status" value="1"/>
</dbReference>
<feature type="binding site" evidence="13">
    <location>
        <position position="250"/>
    </location>
    <ligand>
        <name>D-dopa</name>
        <dbReference type="ChEBI" id="CHEBI:149689"/>
    </ligand>
</feature>
<dbReference type="GO" id="GO:0006533">
    <property type="term" value="P:L-aspartate catabolic process"/>
    <property type="evidence" value="ECO:0007669"/>
    <property type="project" value="TreeGrafter"/>
</dbReference>
<dbReference type="PANTHER" id="PTHR11530">
    <property type="entry name" value="D-AMINO ACID OXIDASE"/>
    <property type="match status" value="1"/>
</dbReference>
<comment type="catalytic activity">
    <reaction evidence="11">
        <text>D-aspartate + O2 + H2O = oxaloacetate + H2O2 + NH4(+)</text>
        <dbReference type="Rhea" id="RHEA:12512"/>
        <dbReference type="ChEBI" id="CHEBI:15377"/>
        <dbReference type="ChEBI" id="CHEBI:15379"/>
        <dbReference type="ChEBI" id="CHEBI:16240"/>
        <dbReference type="ChEBI" id="CHEBI:16452"/>
        <dbReference type="ChEBI" id="CHEBI:28938"/>
        <dbReference type="ChEBI" id="CHEBI:29990"/>
        <dbReference type="EC" id="1.4.3.1"/>
    </reaction>
    <physiologicalReaction direction="left-to-right" evidence="11">
        <dbReference type="Rhea" id="RHEA:12513"/>
    </physiologicalReaction>
</comment>
<evidence type="ECO:0000256" key="9">
    <source>
        <dbReference type="ARBA" id="ARBA00044541"/>
    </source>
</evidence>
<evidence type="ECO:0000313" key="15">
    <source>
        <dbReference type="EMBL" id="KAK3537556.1"/>
    </source>
</evidence>
<dbReference type="SUPFAM" id="SSF51971">
    <property type="entry name" value="Nucleotide-binding domain"/>
    <property type="match status" value="1"/>
</dbReference>
<evidence type="ECO:0000256" key="4">
    <source>
        <dbReference type="ARBA" id="ARBA00022630"/>
    </source>
</evidence>
<evidence type="ECO:0000256" key="12">
    <source>
        <dbReference type="ARBA" id="ARBA00049882"/>
    </source>
</evidence>
<proteinExistence type="inferred from homology"/>
<dbReference type="PANTHER" id="PTHR11530:SF11">
    <property type="entry name" value="D-ASPARTATE OXIDASE"/>
    <property type="match status" value="1"/>
</dbReference>
<dbReference type="PIRSF" id="PIRSF000189">
    <property type="entry name" value="D-aa_oxidase"/>
    <property type="match status" value="1"/>
</dbReference>
<feature type="binding site" evidence="13">
    <location>
        <position position="193"/>
    </location>
    <ligand>
        <name>FAD</name>
        <dbReference type="ChEBI" id="CHEBI:57692"/>
    </ligand>
</feature>
<evidence type="ECO:0000256" key="8">
    <source>
        <dbReference type="ARBA" id="ARBA00044520"/>
    </source>
</evidence>
<keyword evidence="6" id="KW-0560">Oxidoreductase</keyword>
<dbReference type="EMBL" id="JAUCMX010000008">
    <property type="protein sequence ID" value="KAK3537556.1"/>
    <property type="molecule type" value="Genomic_DNA"/>
</dbReference>
<keyword evidence="5 13" id="KW-0274">FAD</keyword>
<dbReference type="EC" id="1.4.3.1" evidence="8"/>
<dbReference type="GO" id="GO:0019478">
    <property type="term" value="P:D-amino acid catabolic process"/>
    <property type="evidence" value="ECO:0007669"/>
    <property type="project" value="UniProtKB-ARBA"/>
</dbReference>
<evidence type="ECO:0000256" key="7">
    <source>
        <dbReference type="ARBA" id="ARBA00023140"/>
    </source>
</evidence>
<organism evidence="15 16">
    <name type="scientific">Hemibagrus guttatus</name>
    <dbReference type="NCBI Taxonomy" id="175788"/>
    <lineage>
        <taxon>Eukaryota</taxon>
        <taxon>Metazoa</taxon>
        <taxon>Chordata</taxon>
        <taxon>Craniata</taxon>
        <taxon>Vertebrata</taxon>
        <taxon>Euteleostomi</taxon>
        <taxon>Actinopterygii</taxon>
        <taxon>Neopterygii</taxon>
        <taxon>Teleostei</taxon>
        <taxon>Ostariophysi</taxon>
        <taxon>Siluriformes</taxon>
        <taxon>Bagridae</taxon>
        <taxon>Hemibagrus</taxon>
    </lineage>
</organism>
<comment type="caution">
    <text evidence="15">The sequence shown here is derived from an EMBL/GenBank/DDBJ whole genome shotgun (WGS) entry which is preliminary data.</text>
</comment>
<keyword evidence="7" id="KW-0576">Peroxisome</keyword>
<dbReference type="SUPFAM" id="SSF54373">
    <property type="entry name" value="FAD-linked reductases, C-terminal domain"/>
    <property type="match status" value="1"/>
</dbReference>
<dbReference type="InterPro" id="IPR006076">
    <property type="entry name" value="FAD-dep_OxRdtase"/>
</dbReference>
<evidence type="ECO:0000259" key="14">
    <source>
        <dbReference type="Pfam" id="PF01266"/>
    </source>
</evidence>
<evidence type="ECO:0000256" key="6">
    <source>
        <dbReference type="ARBA" id="ARBA00023002"/>
    </source>
</evidence>
<keyword evidence="16" id="KW-1185">Reference proteome</keyword>
<accession>A0AAE0QZR9</accession>
<dbReference type="GO" id="GO:0005782">
    <property type="term" value="C:peroxisomal matrix"/>
    <property type="evidence" value="ECO:0007669"/>
    <property type="project" value="UniProtKB-SubCell"/>
</dbReference>
<evidence type="ECO:0000256" key="1">
    <source>
        <dbReference type="ARBA" id="ARBA00001974"/>
    </source>
</evidence>
<gene>
    <name evidence="15" type="ORF">QTP70_013777</name>
</gene>
<dbReference type="InterPro" id="IPR006181">
    <property type="entry name" value="D-amino_acid_oxidase_CS"/>
</dbReference>
<feature type="binding site" evidence="13">
    <location>
        <begin position="55"/>
        <end position="56"/>
    </location>
    <ligand>
        <name>FAD</name>
        <dbReference type="ChEBI" id="CHEBI:57692"/>
    </ligand>
</feature>
<evidence type="ECO:0000256" key="2">
    <source>
        <dbReference type="ARBA" id="ARBA00004253"/>
    </source>
</evidence>
<comment type="similarity">
    <text evidence="3">Belongs to the DAMOX/DASOX family.</text>
</comment>
<dbReference type="InterPro" id="IPR023209">
    <property type="entry name" value="DAO"/>
</dbReference>
<comment type="catalytic activity">
    <reaction evidence="12">
        <text>D-glutamate + O2 + H2O = 2-oxoglutarate + H2O2 + NH4(+)</text>
        <dbReference type="Rhea" id="RHEA:10028"/>
        <dbReference type="ChEBI" id="CHEBI:15377"/>
        <dbReference type="ChEBI" id="CHEBI:15379"/>
        <dbReference type="ChEBI" id="CHEBI:16240"/>
        <dbReference type="ChEBI" id="CHEBI:16810"/>
        <dbReference type="ChEBI" id="CHEBI:28938"/>
        <dbReference type="ChEBI" id="CHEBI:29986"/>
    </reaction>
    <physiologicalReaction direction="left-to-right" evidence="12">
        <dbReference type="Rhea" id="RHEA:10029"/>
    </physiologicalReaction>
</comment>
<sequence length="365" mass="40844">MSMIESTREYSSMAMVKVVVIGAGVVGMSTAVCIAEALPFCTTTILSEKFSPDTTSDVAAGILLPKEIPGIPLERQLRWFKGTFDHLLAISESTQASEAGVFLSSGYCINLLSGLHHKITIYQIFKEVPSNTKPFWADTVFGFRTMTDHEMKRFPNHKFGQAAITLKCESLRYLPWLEKRLTKAGGQMKQEKVTDLQQLAQSYDVIVNCSGLGSRYLVGDEQVHPIRGQIIKVHAPWVKNFIRDIGGNTYIYPGIDYVTLGGTQQVNDWRLEVDKDDSKGIMERCSELVPSLRTAQVLGEKVGLRPGRSNMRLEREWLQVQNRQVPLVHNYGHASWGISLSWGTALEALDLVRKSLHEKPPHAKL</sequence>
<evidence type="ECO:0000313" key="16">
    <source>
        <dbReference type="Proteomes" id="UP001274896"/>
    </source>
</evidence>
<dbReference type="Gene3D" id="3.30.9.10">
    <property type="entry name" value="D-Amino Acid Oxidase, subunit A, domain 2"/>
    <property type="match status" value="1"/>
</dbReference>
<comment type="cofactor">
    <cofactor evidence="1 13">
        <name>FAD</name>
        <dbReference type="ChEBI" id="CHEBI:57692"/>
    </cofactor>
</comment>
<evidence type="ECO:0000256" key="13">
    <source>
        <dbReference type="PIRSR" id="PIRSR000189-1"/>
    </source>
</evidence>
<dbReference type="Pfam" id="PF01266">
    <property type="entry name" value="DAO"/>
    <property type="match status" value="1"/>
</dbReference>
<keyword evidence="4" id="KW-0285">Flavoprotein</keyword>
<reference evidence="15" key="1">
    <citation type="submission" date="2023-06" db="EMBL/GenBank/DDBJ databases">
        <title>Male Hemibagrus guttatus genome.</title>
        <authorList>
            <person name="Bian C."/>
        </authorList>
    </citation>
    <scope>NUCLEOTIDE SEQUENCE</scope>
    <source>
        <strain evidence="15">Male_cb2023</strain>
        <tissue evidence="15">Muscle</tissue>
    </source>
</reference>
<feature type="binding site" evidence="13">
    <location>
        <position position="305"/>
    </location>
    <ligand>
        <name>D-dopa</name>
        <dbReference type="ChEBI" id="CHEBI:149689"/>
    </ligand>
</feature>
<feature type="domain" description="FAD dependent oxidoreductase" evidence="14">
    <location>
        <begin position="17"/>
        <end position="348"/>
    </location>
</feature>
<comment type="subcellular location">
    <subcellularLocation>
        <location evidence="2">Peroxisome matrix</location>
    </subcellularLocation>
</comment>
<evidence type="ECO:0000256" key="11">
    <source>
        <dbReference type="ARBA" id="ARBA00047522"/>
    </source>
</evidence>
<comment type="function">
    <text evidence="10">Selectively catalyzes the oxidative deamination of acidic amino acids. Suppresses the level of D-aspartate in the brain, an amino acid that can act as an agonist for glutamate receptors. Protects the organism from the toxicity of D-amino acids. May also function in the intestine.</text>
</comment>